<evidence type="ECO:0000313" key="1">
    <source>
        <dbReference type="EMBL" id="SEH03795.1"/>
    </source>
</evidence>
<organism evidence="1 2">
    <name type="scientific">Nonomuraea solani</name>
    <dbReference type="NCBI Taxonomy" id="1144553"/>
    <lineage>
        <taxon>Bacteria</taxon>
        <taxon>Bacillati</taxon>
        <taxon>Actinomycetota</taxon>
        <taxon>Actinomycetes</taxon>
        <taxon>Streptosporangiales</taxon>
        <taxon>Streptosporangiaceae</taxon>
        <taxon>Nonomuraea</taxon>
    </lineage>
</organism>
<gene>
    <name evidence="1" type="ORF">SAMN05444920_14414</name>
</gene>
<proteinExistence type="predicted"/>
<sequence length="113" mass="12899">MPSTQMESRVTEAAEAALDEQGFVDPIGMGRLTPAGIEDRRRARMPYLEKIVDLGKLSSALLILRRRAQARELRPSEIVHLSRTRDRRPPCFSKSGDRGLERAYRTPWVPARR</sequence>
<protein>
    <submittedName>
        <fullName evidence="1">Uncharacterized protein</fullName>
    </submittedName>
</protein>
<reference evidence="1 2" key="1">
    <citation type="submission" date="2016-10" db="EMBL/GenBank/DDBJ databases">
        <authorList>
            <person name="de Groot N.N."/>
        </authorList>
    </citation>
    <scope>NUCLEOTIDE SEQUENCE [LARGE SCALE GENOMIC DNA]</scope>
    <source>
        <strain evidence="1 2">CGMCC 4.7037</strain>
    </source>
</reference>
<name>A0A1H6F427_9ACTN</name>
<dbReference type="EMBL" id="FNVT01000044">
    <property type="protein sequence ID" value="SEH03795.1"/>
    <property type="molecule type" value="Genomic_DNA"/>
</dbReference>
<keyword evidence="2" id="KW-1185">Reference proteome</keyword>
<accession>A0A1H6F427</accession>
<evidence type="ECO:0000313" key="2">
    <source>
        <dbReference type="Proteomes" id="UP000236732"/>
    </source>
</evidence>
<dbReference type="AlphaFoldDB" id="A0A1H6F427"/>
<dbReference type="Proteomes" id="UP000236732">
    <property type="component" value="Unassembled WGS sequence"/>
</dbReference>